<dbReference type="PROSITE" id="PS50043">
    <property type="entry name" value="HTH_LUXR_2"/>
    <property type="match status" value="1"/>
</dbReference>
<sequence>MSTVFLCDDDPGVRGALAFLLRQHGFQVQAHASGPELLAAIDTLAAPVRGVFLLDVRMEPMSGPELHEQLIARGLKERNPVIFLSGHADVPLVVAAMRRGAVTFLEKPYADEALVAQLHEALAREADWQAEGRRADFLAGLWQDLTPQQARVATLVAEGDANKTIARKLAISERMVEVHRARVFERLGVDSAAAVATTVEKLRSRGLLGQAAPAS</sequence>
<dbReference type="PROSITE" id="PS50110">
    <property type="entry name" value="RESPONSE_REGULATORY"/>
    <property type="match status" value="1"/>
</dbReference>
<dbReference type="Pfam" id="PF00072">
    <property type="entry name" value="Response_reg"/>
    <property type="match status" value="1"/>
</dbReference>
<dbReference type="Gene3D" id="1.10.10.10">
    <property type="entry name" value="Winged helix-like DNA-binding domain superfamily/Winged helix DNA-binding domain"/>
    <property type="match status" value="1"/>
</dbReference>
<evidence type="ECO:0000256" key="2">
    <source>
        <dbReference type="ARBA" id="ARBA00023125"/>
    </source>
</evidence>
<keyword evidence="4" id="KW-0597">Phosphoprotein</keyword>
<dbReference type="InterPro" id="IPR000792">
    <property type="entry name" value="Tscrpt_reg_LuxR_C"/>
</dbReference>
<dbReference type="EMBL" id="SMLL01000002">
    <property type="protein sequence ID" value="TFZ03477.1"/>
    <property type="molecule type" value="Genomic_DNA"/>
</dbReference>
<dbReference type="Gene3D" id="3.40.50.2300">
    <property type="match status" value="1"/>
</dbReference>
<evidence type="ECO:0000313" key="8">
    <source>
        <dbReference type="Proteomes" id="UP000297564"/>
    </source>
</evidence>
<dbReference type="PANTHER" id="PTHR44688:SF16">
    <property type="entry name" value="DNA-BINDING TRANSCRIPTIONAL ACTIVATOR DEVR_DOSR"/>
    <property type="match status" value="1"/>
</dbReference>
<gene>
    <name evidence="7" type="ORF">EZ242_06280</name>
</gene>
<dbReference type="PANTHER" id="PTHR44688">
    <property type="entry name" value="DNA-BINDING TRANSCRIPTIONAL ACTIVATOR DEVR_DOSR"/>
    <property type="match status" value="1"/>
</dbReference>
<dbReference type="InterPro" id="IPR001789">
    <property type="entry name" value="Sig_transdc_resp-reg_receiver"/>
</dbReference>
<dbReference type="OrthoDB" id="9802186at2"/>
<organism evidence="7 8">
    <name type="scientific">Ramlibacter rhizophilus</name>
    <dbReference type="NCBI Taxonomy" id="1781167"/>
    <lineage>
        <taxon>Bacteria</taxon>
        <taxon>Pseudomonadati</taxon>
        <taxon>Pseudomonadota</taxon>
        <taxon>Betaproteobacteria</taxon>
        <taxon>Burkholderiales</taxon>
        <taxon>Comamonadaceae</taxon>
        <taxon>Ramlibacter</taxon>
    </lineage>
</organism>
<dbReference type="Pfam" id="PF00196">
    <property type="entry name" value="GerE"/>
    <property type="match status" value="1"/>
</dbReference>
<dbReference type="InterPro" id="IPR036388">
    <property type="entry name" value="WH-like_DNA-bd_sf"/>
</dbReference>
<comment type="caution">
    <text evidence="7">The sequence shown here is derived from an EMBL/GenBank/DDBJ whole genome shotgun (WGS) entry which is preliminary data.</text>
</comment>
<dbReference type="Proteomes" id="UP000297564">
    <property type="component" value="Unassembled WGS sequence"/>
</dbReference>
<dbReference type="InterPro" id="IPR011006">
    <property type="entry name" value="CheY-like_superfamily"/>
</dbReference>
<dbReference type="InterPro" id="IPR016032">
    <property type="entry name" value="Sig_transdc_resp-reg_C-effctor"/>
</dbReference>
<feature type="domain" description="HTH luxR-type" evidence="5">
    <location>
        <begin position="138"/>
        <end position="203"/>
    </location>
</feature>
<keyword evidence="3" id="KW-0804">Transcription</keyword>
<name>A0A4Z0BVX7_9BURK</name>
<feature type="modified residue" description="4-aspartylphosphate" evidence="4">
    <location>
        <position position="55"/>
    </location>
</feature>
<feature type="domain" description="Response regulatory" evidence="6">
    <location>
        <begin position="3"/>
        <end position="122"/>
    </location>
</feature>
<evidence type="ECO:0000259" key="5">
    <source>
        <dbReference type="PROSITE" id="PS50043"/>
    </source>
</evidence>
<reference evidence="7 8" key="1">
    <citation type="submission" date="2019-03" db="EMBL/GenBank/DDBJ databases">
        <title>Ramlibacter rhizophilus CCTCC AB2015357, whole genome shotgun sequence.</title>
        <authorList>
            <person name="Zhang X."/>
            <person name="Feng G."/>
            <person name="Zhu H."/>
        </authorList>
    </citation>
    <scope>NUCLEOTIDE SEQUENCE [LARGE SCALE GENOMIC DNA]</scope>
    <source>
        <strain evidence="7 8">CCTCC AB2015357</strain>
    </source>
</reference>
<dbReference type="AlphaFoldDB" id="A0A4Z0BVX7"/>
<keyword evidence="2" id="KW-0238">DNA-binding</keyword>
<dbReference type="GO" id="GO:0006355">
    <property type="term" value="P:regulation of DNA-templated transcription"/>
    <property type="evidence" value="ECO:0007669"/>
    <property type="project" value="InterPro"/>
</dbReference>
<proteinExistence type="predicted"/>
<dbReference type="GO" id="GO:0000160">
    <property type="term" value="P:phosphorelay signal transduction system"/>
    <property type="evidence" value="ECO:0007669"/>
    <property type="project" value="InterPro"/>
</dbReference>
<accession>A0A4Z0BVX7</accession>
<keyword evidence="1" id="KW-0805">Transcription regulation</keyword>
<dbReference type="SMART" id="SM00421">
    <property type="entry name" value="HTH_LUXR"/>
    <property type="match status" value="1"/>
</dbReference>
<evidence type="ECO:0000256" key="4">
    <source>
        <dbReference type="PROSITE-ProRule" id="PRU00169"/>
    </source>
</evidence>
<dbReference type="GO" id="GO:0003677">
    <property type="term" value="F:DNA binding"/>
    <property type="evidence" value="ECO:0007669"/>
    <property type="project" value="UniProtKB-KW"/>
</dbReference>
<evidence type="ECO:0000256" key="1">
    <source>
        <dbReference type="ARBA" id="ARBA00023015"/>
    </source>
</evidence>
<dbReference type="SUPFAM" id="SSF52172">
    <property type="entry name" value="CheY-like"/>
    <property type="match status" value="1"/>
</dbReference>
<dbReference type="PRINTS" id="PR00038">
    <property type="entry name" value="HTHLUXR"/>
</dbReference>
<protein>
    <submittedName>
        <fullName evidence="7">Response regulator transcription factor</fullName>
    </submittedName>
</protein>
<keyword evidence="8" id="KW-1185">Reference proteome</keyword>
<dbReference type="SUPFAM" id="SSF46894">
    <property type="entry name" value="C-terminal effector domain of the bipartite response regulators"/>
    <property type="match status" value="1"/>
</dbReference>
<dbReference type="SMART" id="SM00448">
    <property type="entry name" value="REC"/>
    <property type="match status" value="1"/>
</dbReference>
<evidence type="ECO:0000256" key="3">
    <source>
        <dbReference type="ARBA" id="ARBA00023163"/>
    </source>
</evidence>
<dbReference type="CDD" id="cd06170">
    <property type="entry name" value="LuxR_C_like"/>
    <property type="match status" value="1"/>
</dbReference>
<evidence type="ECO:0000259" key="6">
    <source>
        <dbReference type="PROSITE" id="PS50110"/>
    </source>
</evidence>
<evidence type="ECO:0000313" key="7">
    <source>
        <dbReference type="EMBL" id="TFZ03477.1"/>
    </source>
</evidence>
<dbReference type="RefSeq" id="WP_135284276.1">
    <property type="nucleotide sequence ID" value="NZ_SMLL01000002.1"/>
</dbReference>